<reference evidence="4 5" key="1">
    <citation type="submission" date="2021-04" db="EMBL/GenBank/DDBJ databases">
        <authorList>
            <person name="Bliznina A."/>
        </authorList>
    </citation>
    <scope>NUCLEOTIDE SEQUENCE [LARGE SCALE GENOMIC DNA]</scope>
</reference>
<dbReference type="PANTHER" id="PTHR47966:SF51">
    <property type="entry name" value="BETA-SITE APP-CLEAVING ENZYME, ISOFORM A-RELATED"/>
    <property type="match status" value="1"/>
</dbReference>
<evidence type="ECO:0000256" key="1">
    <source>
        <dbReference type="ARBA" id="ARBA00007447"/>
    </source>
</evidence>
<gene>
    <name evidence="4" type="ORF">OKIOD_LOCUS9656</name>
</gene>
<dbReference type="PRINTS" id="PR00792">
    <property type="entry name" value="PEPSIN"/>
</dbReference>
<keyword evidence="2" id="KW-0378">Hydrolase</keyword>
<evidence type="ECO:0000313" key="5">
    <source>
        <dbReference type="Proteomes" id="UP001158576"/>
    </source>
</evidence>
<dbReference type="SUPFAM" id="SSF50630">
    <property type="entry name" value="Acid proteases"/>
    <property type="match status" value="1"/>
</dbReference>
<organism evidence="4 5">
    <name type="scientific">Oikopleura dioica</name>
    <name type="common">Tunicate</name>
    <dbReference type="NCBI Taxonomy" id="34765"/>
    <lineage>
        <taxon>Eukaryota</taxon>
        <taxon>Metazoa</taxon>
        <taxon>Chordata</taxon>
        <taxon>Tunicata</taxon>
        <taxon>Appendicularia</taxon>
        <taxon>Copelata</taxon>
        <taxon>Oikopleuridae</taxon>
        <taxon>Oikopleura</taxon>
    </lineage>
</organism>
<dbReference type="Proteomes" id="UP001158576">
    <property type="component" value="Chromosome 1"/>
</dbReference>
<dbReference type="InterPro" id="IPR001461">
    <property type="entry name" value="Aspartic_peptidase_A1"/>
</dbReference>
<proteinExistence type="inferred from homology"/>
<dbReference type="PROSITE" id="PS00141">
    <property type="entry name" value="ASP_PROTEASE"/>
    <property type="match status" value="2"/>
</dbReference>
<name>A0ABN7SLA5_OIKDI</name>
<dbReference type="PROSITE" id="PS51767">
    <property type="entry name" value="PEPTIDASE_A1"/>
    <property type="match status" value="1"/>
</dbReference>
<sequence length="397" mass="43169">MMLTSALLGMALADPILIPLKKTPMTRGIGNLHSKYRADVPTNELTNYFDAQYFGPLTIGTPPQNFTVIFDTGSSNLWVPSSKCDPHIGTGFACLNHNKYNSDDSSTWTEDGTKFEIQYGTGSMVGFQSIDDVDIAPGSGGLVAKQATFAEAVEEPGVTFLAARFDGIMGLAYPSISVNGATPIYNQLMEDGQVNGVFAFYIHRDSSKPGQSDIGGEIAWGGVNPERFEGTYPESFTWHDVSRQAYWQVNMGTVTVNGDGFVSDQPLVECQGGCQGIVDSGTSLITGPTEITDQINKAIGAIEFIAGEWLVVCRNKPRMPTIDIYIDDVRYRMTPDDYVLTIEDQGQTQCISAFMGLDIPPPAGPLWILGDAFMGMKYTVFDFDTNRVGFAPLKGEQ</sequence>
<dbReference type="Pfam" id="PF00026">
    <property type="entry name" value="Asp"/>
    <property type="match status" value="1"/>
</dbReference>
<dbReference type="InterPro" id="IPR021109">
    <property type="entry name" value="Peptidase_aspartic_dom_sf"/>
</dbReference>
<dbReference type="InterPro" id="IPR001969">
    <property type="entry name" value="Aspartic_peptidase_AS"/>
</dbReference>
<keyword evidence="2" id="KW-0064">Aspartyl protease</keyword>
<comment type="similarity">
    <text evidence="1 2">Belongs to the peptidase A1 family.</text>
</comment>
<evidence type="ECO:0000313" key="4">
    <source>
        <dbReference type="EMBL" id="CAG5103692.1"/>
    </source>
</evidence>
<protein>
    <submittedName>
        <fullName evidence="4">Oidioi.mRNA.OKI2018_I69.chr1.g891.t1.cds</fullName>
    </submittedName>
</protein>
<evidence type="ECO:0000256" key="2">
    <source>
        <dbReference type="RuleBase" id="RU000454"/>
    </source>
</evidence>
<dbReference type="InterPro" id="IPR033121">
    <property type="entry name" value="PEPTIDASE_A1"/>
</dbReference>
<evidence type="ECO:0000259" key="3">
    <source>
        <dbReference type="PROSITE" id="PS51767"/>
    </source>
</evidence>
<dbReference type="EMBL" id="OU015566">
    <property type="protein sequence ID" value="CAG5103692.1"/>
    <property type="molecule type" value="Genomic_DNA"/>
</dbReference>
<keyword evidence="2" id="KW-0645">Protease</keyword>
<dbReference type="Gene3D" id="2.40.70.10">
    <property type="entry name" value="Acid Proteases"/>
    <property type="match status" value="2"/>
</dbReference>
<feature type="domain" description="Peptidase A1" evidence="3">
    <location>
        <begin position="53"/>
        <end position="391"/>
    </location>
</feature>
<dbReference type="PANTHER" id="PTHR47966">
    <property type="entry name" value="BETA-SITE APP-CLEAVING ENZYME, ISOFORM A-RELATED"/>
    <property type="match status" value="1"/>
</dbReference>
<accession>A0ABN7SLA5</accession>
<keyword evidence="5" id="KW-1185">Reference proteome</keyword>